<dbReference type="Proteomes" id="UP000800094">
    <property type="component" value="Unassembled WGS sequence"/>
</dbReference>
<evidence type="ECO:0000259" key="1">
    <source>
        <dbReference type="Pfam" id="PF06985"/>
    </source>
</evidence>
<dbReference type="Pfam" id="PF06985">
    <property type="entry name" value="HET"/>
    <property type="match status" value="1"/>
</dbReference>
<dbReference type="RefSeq" id="XP_033687748.1">
    <property type="nucleotide sequence ID" value="XM_033832765.1"/>
</dbReference>
<dbReference type="EMBL" id="ML987191">
    <property type="protein sequence ID" value="KAF2252744.1"/>
    <property type="molecule type" value="Genomic_DNA"/>
</dbReference>
<keyword evidence="3" id="KW-1185">Reference proteome</keyword>
<evidence type="ECO:0000313" key="3">
    <source>
        <dbReference type="Proteomes" id="UP000800094"/>
    </source>
</evidence>
<protein>
    <recommendedName>
        <fullName evidence="1">Heterokaryon incompatibility domain-containing protein</fullName>
    </recommendedName>
</protein>
<dbReference type="InterPro" id="IPR052895">
    <property type="entry name" value="HetReg/Transcr_Mod"/>
</dbReference>
<accession>A0A6A6IQA8</accession>
<sequence>MSPNGTVGSEYEKIYNLAGTSNWQASVSNWYGALTVLSRHDERLSFLSRLSTAQAGSLRLLEEWWYLYDESTRSAIVSYDNFPLFKRLDPAAADYRYNKLLYTLWVWEFTTVYRNAKPDLVESRRTNLRYVRQTAAEAAAVHRTALAAYAYVKYGAAPSTSSDSSKIHPWVKARLEAHISARIAPFPFLGKTRPEKQYPYYLWDKREGRTVHFDANDEFPPYTVISHTWGRFRIPGKEVELPDRVPWPLPCLDPAYLFDVQDLPDILSRFPIPTRYIWFDLVCIPQDGRPLQAIEIGRQAGIFMAAKFAVVWLNQIRGWDGLRSAVAWAALEYLSQDRGDRYGIATELPRIRDAASQPSGLAIPARAEDEGTPECPWLFQDQDDKTVTPDRWFTSLWTLQEACLRPDMVLCDRDWTMFTIGGEDQVPILLDHLVALFERYGTPRHVPAAVHEIKVLLSSSSLWTLVELFPLDILTHGEMRYCADTNRAVAIMSALGVTDWYTRRSSVHVEQDPKDLVLGKYPLSFLRECHSRFGAAFFAYIDVAVLQEVFYEALSLDKSVIDDLKGSMMPFSTGFQHPKYLHDNCKFMHAEDHPAGLLHHVRIPTWMGAIAIGRRLKSI</sequence>
<dbReference type="PANTHER" id="PTHR24148:SF64">
    <property type="entry name" value="HETEROKARYON INCOMPATIBILITY DOMAIN-CONTAINING PROTEIN"/>
    <property type="match status" value="1"/>
</dbReference>
<organism evidence="2 3">
    <name type="scientific">Trematosphaeria pertusa</name>
    <dbReference type="NCBI Taxonomy" id="390896"/>
    <lineage>
        <taxon>Eukaryota</taxon>
        <taxon>Fungi</taxon>
        <taxon>Dikarya</taxon>
        <taxon>Ascomycota</taxon>
        <taxon>Pezizomycotina</taxon>
        <taxon>Dothideomycetes</taxon>
        <taxon>Pleosporomycetidae</taxon>
        <taxon>Pleosporales</taxon>
        <taxon>Massarineae</taxon>
        <taxon>Trematosphaeriaceae</taxon>
        <taxon>Trematosphaeria</taxon>
    </lineage>
</organism>
<dbReference type="PANTHER" id="PTHR24148">
    <property type="entry name" value="ANKYRIN REPEAT DOMAIN-CONTAINING PROTEIN 39 HOMOLOG-RELATED"/>
    <property type="match status" value="1"/>
</dbReference>
<gene>
    <name evidence="2" type="ORF">BU26DRAFT_560100</name>
</gene>
<name>A0A6A6IQA8_9PLEO</name>
<feature type="domain" description="Heterokaryon incompatibility" evidence="1">
    <location>
        <begin position="222"/>
        <end position="401"/>
    </location>
</feature>
<evidence type="ECO:0000313" key="2">
    <source>
        <dbReference type="EMBL" id="KAF2252744.1"/>
    </source>
</evidence>
<reference evidence="2" key="1">
    <citation type="journal article" date="2020" name="Stud. Mycol.">
        <title>101 Dothideomycetes genomes: a test case for predicting lifestyles and emergence of pathogens.</title>
        <authorList>
            <person name="Haridas S."/>
            <person name="Albert R."/>
            <person name="Binder M."/>
            <person name="Bloem J."/>
            <person name="Labutti K."/>
            <person name="Salamov A."/>
            <person name="Andreopoulos B."/>
            <person name="Baker S."/>
            <person name="Barry K."/>
            <person name="Bills G."/>
            <person name="Bluhm B."/>
            <person name="Cannon C."/>
            <person name="Castanera R."/>
            <person name="Culley D."/>
            <person name="Daum C."/>
            <person name="Ezra D."/>
            <person name="Gonzalez J."/>
            <person name="Henrissat B."/>
            <person name="Kuo A."/>
            <person name="Liang C."/>
            <person name="Lipzen A."/>
            <person name="Lutzoni F."/>
            <person name="Magnuson J."/>
            <person name="Mondo S."/>
            <person name="Nolan M."/>
            <person name="Ohm R."/>
            <person name="Pangilinan J."/>
            <person name="Park H.-J."/>
            <person name="Ramirez L."/>
            <person name="Alfaro M."/>
            <person name="Sun H."/>
            <person name="Tritt A."/>
            <person name="Yoshinaga Y."/>
            <person name="Zwiers L.-H."/>
            <person name="Turgeon B."/>
            <person name="Goodwin S."/>
            <person name="Spatafora J."/>
            <person name="Crous P."/>
            <person name="Grigoriev I."/>
        </authorList>
    </citation>
    <scope>NUCLEOTIDE SEQUENCE</scope>
    <source>
        <strain evidence="2">CBS 122368</strain>
    </source>
</reference>
<dbReference type="AlphaFoldDB" id="A0A6A6IQA8"/>
<dbReference type="OrthoDB" id="3790621at2759"/>
<dbReference type="GeneID" id="54586095"/>
<proteinExistence type="predicted"/>
<dbReference type="InterPro" id="IPR010730">
    <property type="entry name" value="HET"/>
</dbReference>